<sequence>MTRRTGRRPGDADTRGDILVVARRRFARDGYDATSLRGIAREAEVDPALVHHYFAGKAQLFEAALALPFDAPSVVAHVLDGPVDGVGERLARTFLQVWDGPGSEHLEALLRSAAANEHAARMLREFMTDAVLREIAGSLDADEPELRAGLCAAQLVGVALLRRVLHFDALVTPDAEELIGWLAPTLQRYLTATGPTDGSP</sequence>
<dbReference type="KEGG" id="euz:DVS28_a2987"/>
<dbReference type="SUPFAM" id="SSF46689">
    <property type="entry name" value="Homeodomain-like"/>
    <property type="match status" value="1"/>
</dbReference>
<dbReference type="PANTHER" id="PTHR30055:SF235">
    <property type="entry name" value="TRANSCRIPTIONAL REGULATORY PROTEIN"/>
    <property type="match status" value="1"/>
</dbReference>
<dbReference type="OrthoDB" id="3210235at2"/>
<dbReference type="RefSeq" id="WP_114592124.1">
    <property type="nucleotide sequence ID" value="NZ_CP031165.1"/>
</dbReference>
<dbReference type="AlphaFoldDB" id="A0A346XZL9"/>
<name>A0A346XZL9_9ACTN</name>
<gene>
    <name evidence="4" type="ORF">DVS28_a2987</name>
</gene>
<organism evidence="4 5">
    <name type="scientific">Euzebya pacifica</name>
    <dbReference type="NCBI Taxonomy" id="1608957"/>
    <lineage>
        <taxon>Bacteria</taxon>
        <taxon>Bacillati</taxon>
        <taxon>Actinomycetota</taxon>
        <taxon>Nitriliruptoria</taxon>
        <taxon>Euzebyales</taxon>
    </lineage>
</organism>
<dbReference type="GO" id="GO:0000976">
    <property type="term" value="F:transcription cis-regulatory region binding"/>
    <property type="evidence" value="ECO:0007669"/>
    <property type="project" value="TreeGrafter"/>
</dbReference>
<evidence type="ECO:0000256" key="1">
    <source>
        <dbReference type="ARBA" id="ARBA00023125"/>
    </source>
</evidence>
<dbReference type="InterPro" id="IPR036271">
    <property type="entry name" value="Tet_transcr_reg_TetR-rel_C_sf"/>
</dbReference>
<dbReference type="SUPFAM" id="SSF48498">
    <property type="entry name" value="Tetracyclin repressor-like, C-terminal domain"/>
    <property type="match status" value="1"/>
</dbReference>
<dbReference type="PROSITE" id="PS50977">
    <property type="entry name" value="HTH_TETR_2"/>
    <property type="match status" value="1"/>
</dbReference>
<dbReference type="GO" id="GO:0003700">
    <property type="term" value="F:DNA-binding transcription factor activity"/>
    <property type="evidence" value="ECO:0007669"/>
    <property type="project" value="TreeGrafter"/>
</dbReference>
<feature type="DNA-binding region" description="H-T-H motif" evidence="2">
    <location>
        <begin position="35"/>
        <end position="54"/>
    </location>
</feature>
<evidence type="ECO:0000256" key="2">
    <source>
        <dbReference type="PROSITE-ProRule" id="PRU00335"/>
    </source>
</evidence>
<dbReference type="Pfam" id="PF00440">
    <property type="entry name" value="TetR_N"/>
    <property type="match status" value="1"/>
</dbReference>
<dbReference type="InterPro" id="IPR001647">
    <property type="entry name" value="HTH_TetR"/>
</dbReference>
<dbReference type="Proteomes" id="UP000264006">
    <property type="component" value="Chromosome"/>
</dbReference>
<evidence type="ECO:0000313" key="4">
    <source>
        <dbReference type="EMBL" id="AXV07666.1"/>
    </source>
</evidence>
<dbReference type="Pfam" id="PF17920">
    <property type="entry name" value="TetR_C_16"/>
    <property type="match status" value="1"/>
</dbReference>
<evidence type="ECO:0000313" key="5">
    <source>
        <dbReference type="Proteomes" id="UP000264006"/>
    </source>
</evidence>
<feature type="domain" description="HTH tetR-type" evidence="3">
    <location>
        <begin position="12"/>
        <end position="72"/>
    </location>
</feature>
<reference evidence="4 5" key="1">
    <citation type="submission" date="2018-09" db="EMBL/GenBank/DDBJ databases">
        <title>Complete genome sequence of Euzebya sp. DY32-46 isolated from seawater of Pacific Ocean.</title>
        <authorList>
            <person name="Xu L."/>
            <person name="Wu Y.-H."/>
            <person name="Xu X.-W."/>
        </authorList>
    </citation>
    <scope>NUCLEOTIDE SEQUENCE [LARGE SCALE GENOMIC DNA]</scope>
    <source>
        <strain evidence="4 5">DY32-46</strain>
    </source>
</reference>
<dbReference type="InterPro" id="IPR009057">
    <property type="entry name" value="Homeodomain-like_sf"/>
</dbReference>
<dbReference type="Gene3D" id="1.10.10.60">
    <property type="entry name" value="Homeodomain-like"/>
    <property type="match status" value="1"/>
</dbReference>
<protein>
    <submittedName>
        <fullName evidence="4">Transcriptional regulator, TetR family</fullName>
    </submittedName>
</protein>
<dbReference type="InterPro" id="IPR041678">
    <property type="entry name" value="TetR_C_16"/>
</dbReference>
<accession>A0A346XZL9</accession>
<keyword evidence="5" id="KW-1185">Reference proteome</keyword>
<dbReference type="EMBL" id="CP031165">
    <property type="protein sequence ID" value="AXV07666.1"/>
    <property type="molecule type" value="Genomic_DNA"/>
</dbReference>
<evidence type="ECO:0000259" key="3">
    <source>
        <dbReference type="PROSITE" id="PS50977"/>
    </source>
</evidence>
<dbReference type="PANTHER" id="PTHR30055">
    <property type="entry name" value="HTH-TYPE TRANSCRIPTIONAL REGULATOR RUTR"/>
    <property type="match status" value="1"/>
</dbReference>
<dbReference type="InterPro" id="IPR050109">
    <property type="entry name" value="HTH-type_TetR-like_transc_reg"/>
</dbReference>
<keyword evidence="1 2" id="KW-0238">DNA-binding</keyword>
<proteinExistence type="predicted"/>
<dbReference type="Gene3D" id="1.10.357.10">
    <property type="entry name" value="Tetracycline Repressor, domain 2"/>
    <property type="match status" value="1"/>
</dbReference>